<proteinExistence type="predicted"/>
<feature type="chain" id="PRO_5003034280" description="DUF6799 domain-containing protein" evidence="1">
    <location>
        <begin position="23"/>
        <end position="111"/>
    </location>
</feature>
<dbReference type="Pfam" id="PF20606">
    <property type="entry name" value="DUF6799"/>
    <property type="match status" value="1"/>
</dbReference>
<dbReference type="EMBL" id="CP001770">
    <property type="protein sequence ID" value="ADB42605.1"/>
    <property type="molecule type" value="Genomic_DNA"/>
</dbReference>
<sequence>MKNSLGVLAFLLLAGLGDAAQAQTTPKHKAHAAVKPAHEDYMVMKGGKMMMMQHGKLSPMTMNMTMSDGTLCMTDGTCKAKDGTVTKMKEGDHCMMKNGKMMVHPGTSKMP</sequence>
<evidence type="ECO:0000256" key="1">
    <source>
        <dbReference type="SAM" id="SignalP"/>
    </source>
</evidence>
<protein>
    <recommendedName>
        <fullName evidence="2">DUF6799 domain-containing protein</fullName>
    </recommendedName>
</protein>
<reference evidence="3 4" key="1">
    <citation type="journal article" date="2010" name="Stand. Genomic Sci.">
        <title>Complete genome sequence of Spirosoma linguale type strain (1).</title>
        <authorList>
            <person name="Lail K."/>
            <person name="Sikorski J."/>
            <person name="Saunders E."/>
            <person name="Lapidus A."/>
            <person name="Glavina Del Rio T."/>
            <person name="Copeland A."/>
            <person name="Tice H."/>
            <person name="Cheng J.-F."/>
            <person name="Lucas S."/>
            <person name="Nolan M."/>
            <person name="Bruce D."/>
            <person name="Goodwin L."/>
            <person name="Pitluck S."/>
            <person name="Ivanova N."/>
            <person name="Mavromatis K."/>
            <person name="Ovchinnikova G."/>
            <person name="Pati A."/>
            <person name="Chen A."/>
            <person name="Palaniappan K."/>
            <person name="Land M."/>
            <person name="Hauser L."/>
            <person name="Chang Y.-J."/>
            <person name="Jeffries C.D."/>
            <person name="Chain P."/>
            <person name="Brettin T."/>
            <person name="Detter J.C."/>
            <person name="Schuetze A."/>
            <person name="Rohde M."/>
            <person name="Tindall B.J."/>
            <person name="Goeker M."/>
            <person name="Bristow J."/>
            <person name="Eisen J.A."/>
            <person name="Markowitz V."/>
            <person name="Hugenholtz P."/>
            <person name="Kyrpides N.C."/>
            <person name="Klenk H.-P."/>
            <person name="Chen F."/>
        </authorList>
    </citation>
    <scope>NUCLEOTIDE SEQUENCE [LARGE SCALE GENOMIC DNA]</scope>
    <source>
        <strain evidence="4">ATCC 33905 / DSM 74 / LMG 10896 / Claus 1</strain>
    </source>
</reference>
<evidence type="ECO:0000259" key="2">
    <source>
        <dbReference type="Pfam" id="PF20606"/>
    </source>
</evidence>
<dbReference type="AlphaFoldDB" id="D2QUX3"/>
<dbReference type="Proteomes" id="UP000002028">
    <property type="component" value="Plasmid pSLIN01"/>
</dbReference>
<name>D2QUX3_SPILD</name>
<dbReference type="HOGENOM" id="CLU_2208390_0_0_10"/>
<dbReference type="InterPro" id="IPR046478">
    <property type="entry name" value="DUF6799"/>
</dbReference>
<organism evidence="3 4">
    <name type="scientific">Spirosoma linguale (strain ATCC 33905 / DSM 74 / LMG 10896 / Claus 1)</name>
    <dbReference type="NCBI Taxonomy" id="504472"/>
    <lineage>
        <taxon>Bacteria</taxon>
        <taxon>Pseudomonadati</taxon>
        <taxon>Bacteroidota</taxon>
        <taxon>Cytophagia</taxon>
        <taxon>Cytophagales</taxon>
        <taxon>Cytophagaceae</taxon>
        <taxon>Spirosoma</taxon>
    </lineage>
</organism>
<feature type="signal peptide" evidence="1">
    <location>
        <begin position="1"/>
        <end position="22"/>
    </location>
</feature>
<feature type="domain" description="DUF6799" evidence="2">
    <location>
        <begin position="39"/>
        <end position="92"/>
    </location>
</feature>
<evidence type="ECO:0000313" key="4">
    <source>
        <dbReference type="Proteomes" id="UP000002028"/>
    </source>
</evidence>
<keyword evidence="4" id="KW-1185">Reference proteome</keyword>
<accession>D2QUX3</accession>
<dbReference type="KEGG" id="sli:Slin_6648"/>
<evidence type="ECO:0000313" key="3">
    <source>
        <dbReference type="EMBL" id="ADB42605.1"/>
    </source>
</evidence>
<keyword evidence="3" id="KW-0614">Plasmid</keyword>
<gene>
    <name evidence="3" type="ordered locus">Slin_6648</name>
</gene>
<dbReference type="RefSeq" id="WP_012931087.1">
    <property type="nucleotide sequence ID" value="NC_013731.1"/>
</dbReference>
<keyword evidence="1" id="KW-0732">Signal</keyword>
<geneLocation type="plasmid" evidence="3 4">
    <name>pSLIN01</name>
</geneLocation>